<feature type="compositionally biased region" description="Basic and acidic residues" evidence="1">
    <location>
        <begin position="71"/>
        <end position="81"/>
    </location>
</feature>
<evidence type="ECO:0000256" key="1">
    <source>
        <dbReference type="SAM" id="MobiDB-lite"/>
    </source>
</evidence>
<accession>A0A2H1L6X7</accession>
<sequence length="267" mass="27986">MSPTGAPDGRRVWCAVSALDVFSAALTRGGRWPTVLRPAAVAQRLDAADSALRRDAASTTGPARSTGAHASPDRRPERGDGLCDRVMGFADAAPVRSVHWFLGPRGTLIAESAWGSGSSAVLVGWAPHEPDSAQGAADEAGGHAATVRAPLPGALLLGVFDTADTARRLAELVPESAHADIAVVGRWALPDVCPTMSVRSIVHPESGVLRRELVAQLTEAFLRVQESAAHAREDSGHTGAAQVASRQQGVQQGVQESVQTRTRDPRR</sequence>
<evidence type="ECO:0000313" key="2">
    <source>
        <dbReference type="EMBL" id="SMY12133.1"/>
    </source>
</evidence>
<keyword evidence="3" id="KW-1185">Reference proteome</keyword>
<gene>
    <name evidence="2" type="ORF">BJEO58_01727</name>
</gene>
<dbReference type="AlphaFoldDB" id="A0A2H1L6X7"/>
<feature type="compositionally biased region" description="Low complexity" evidence="1">
    <location>
        <begin position="239"/>
        <end position="259"/>
    </location>
</feature>
<feature type="region of interest" description="Disordered" evidence="1">
    <location>
        <begin position="228"/>
        <end position="267"/>
    </location>
</feature>
<protein>
    <submittedName>
        <fullName evidence="2">Uncharacterized protein</fullName>
    </submittedName>
</protein>
<name>A0A2H1L6X7_9MICO</name>
<dbReference type="Proteomes" id="UP000234462">
    <property type="component" value="Unassembled WGS sequence"/>
</dbReference>
<proteinExistence type="predicted"/>
<evidence type="ECO:0000313" key="3">
    <source>
        <dbReference type="Proteomes" id="UP000234462"/>
    </source>
</evidence>
<organism evidence="2 3">
    <name type="scientific">Brevibacterium jeotgali</name>
    <dbReference type="NCBI Taxonomy" id="1262550"/>
    <lineage>
        <taxon>Bacteria</taxon>
        <taxon>Bacillati</taxon>
        <taxon>Actinomycetota</taxon>
        <taxon>Actinomycetes</taxon>
        <taxon>Micrococcales</taxon>
        <taxon>Brevibacteriaceae</taxon>
        <taxon>Brevibacterium</taxon>
    </lineage>
</organism>
<dbReference type="EMBL" id="FXZM01000007">
    <property type="protein sequence ID" value="SMY12133.1"/>
    <property type="molecule type" value="Genomic_DNA"/>
</dbReference>
<feature type="region of interest" description="Disordered" evidence="1">
    <location>
        <begin position="52"/>
        <end position="81"/>
    </location>
</feature>
<reference evidence="3" key="1">
    <citation type="submission" date="2017-03" db="EMBL/GenBank/DDBJ databases">
        <authorList>
            <person name="Monnet C."/>
        </authorList>
    </citation>
    <scope>NUCLEOTIDE SEQUENCE [LARGE SCALE GENOMIC DNA]</scope>
    <source>
        <strain evidence="3">SJ5-8</strain>
    </source>
</reference>